<dbReference type="EMBL" id="JAHESD010000004">
    <property type="protein sequence ID" value="MBT1702182.1"/>
    <property type="molecule type" value="Genomic_DNA"/>
</dbReference>
<dbReference type="RefSeq" id="WP_254151944.1">
    <property type="nucleotide sequence ID" value="NZ_JAHESD010000004.1"/>
</dbReference>
<sequence>MQNTDSEKDSVILSVEKIIDLVRSTRNDLIKEYLKDEVLMFSYKQKYGKEVTTVKKEFLKRDLKDLLISPVDLVHYSKLITHIKETNIPVLSEKEKELFYSEIDMIFQKYSF</sequence>
<keyword evidence="2" id="KW-1185">Reference proteome</keyword>
<gene>
    <name evidence="1" type="ORF">KK060_02770</name>
</gene>
<organism evidence="1 2">
    <name type="scientific">Chryseosolibacter indicus</name>
    <dbReference type="NCBI Taxonomy" id="2782351"/>
    <lineage>
        <taxon>Bacteria</taxon>
        <taxon>Pseudomonadati</taxon>
        <taxon>Bacteroidota</taxon>
        <taxon>Cytophagia</taxon>
        <taxon>Cytophagales</taxon>
        <taxon>Chryseotaleaceae</taxon>
        <taxon>Chryseosolibacter</taxon>
    </lineage>
</organism>
<comment type="caution">
    <text evidence="1">The sequence shown here is derived from an EMBL/GenBank/DDBJ whole genome shotgun (WGS) entry which is preliminary data.</text>
</comment>
<name>A0ABS5VL67_9BACT</name>
<accession>A0ABS5VL67</accession>
<proteinExistence type="predicted"/>
<protein>
    <submittedName>
        <fullName evidence="1">Uncharacterized protein</fullName>
    </submittedName>
</protein>
<reference evidence="1 2" key="1">
    <citation type="submission" date="2021-05" db="EMBL/GenBank/DDBJ databases">
        <title>A Polyphasic approach of four new species of the genus Ohtaekwangia: Ohtaekwangia histidinii sp. nov., Ohtaekwangia cretensis sp. nov., Ohtaekwangia indiensis sp. nov., Ohtaekwangia reichenbachii sp. nov. from diverse environment.</title>
        <authorList>
            <person name="Octaviana S."/>
        </authorList>
    </citation>
    <scope>NUCLEOTIDE SEQUENCE [LARGE SCALE GENOMIC DNA]</scope>
    <source>
        <strain evidence="1 2">PWU20</strain>
    </source>
</reference>
<dbReference type="Proteomes" id="UP000772618">
    <property type="component" value="Unassembled WGS sequence"/>
</dbReference>
<evidence type="ECO:0000313" key="1">
    <source>
        <dbReference type="EMBL" id="MBT1702182.1"/>
    </source>
</evidence>
<evidence type="ECO:0000313" key="2">
    <source>
        <dbReference type="Proteomes" id="UP000772618"/>
    </source>
</evidence>